<proteinExistence type="predicted"/>
<organism evidence="2 3">
    <name type="scientific">Trametes coccinea (strain BRFM310)</name>
    <name type="common">Pycnoporus coccineus</name>
    <dbReference type="NCBI Taxonomy" id="1353009"/>
    <lineage>
        <taxon>Eukaryota</taxon>
        <taxon>Fungi</taxon>
        <taxon>Dikarya</taxon>
        <taxon>Basidiomycota</taxon>
        <taxon>Agaricomycotina</taxon>
        <taxon>Agaricomycetes</taxon>
        <taxon>Polyporales</taxon>
        <taxon>Polyporaceae</taxon>
        <taxon>Trametes</taxon>
    </lineage>
</organism>
<accession>A0A1Y2I861</accession>
<dbReference type="EMBL" id="KZ084176">
    <property type="protein sequence ID" value="OSC96550.1"/>
    <property type="molecule type" value="Genomic_DNA"/>
</dbReference>
<dbReference type="OrthoDB" id="2747797at2759"/>
<keyword evidence="3" id="KW-1185">Reference proteome</keyword>
<dbReference type="Proteomes" id="UP000193067">
    <property type="component" value="Unassembled WGS sequence"/>
</dbReference>
<keyword evidence="1" id="KW-0175">Coiled coil</keyword>
<evidence type="ECO:0000313" key="2">
    <source>
        <dbReference type="EMBL" id="OSC96550.1"/>
    </source>
</evidence>
<feature type="coiled-coil region" evidence="1">
    <location>
        <begin position="237"/>
        <end position="264"/>
    </location>
</feature>
<gene>
    <name evidence="2" type="ORF">PYCCODRAFT_1472541</name>
</gene>
<evidence type="ECO:0000313" key="3">
    <source>
        <dbReference type="Proteomes" id="UP000193067"/>
    </source>
</evidence>
<name>A0A1Y2I861_TRAC3</name>
<dbReference type="AlphaFoldDB" id="A0A1Y2I861"/>
<evidence type="ECO:0000256" key="1">
    <source>
        <dbReference type="SAM" id="Coils"/>
    </source>
</evidence>
<protein>
    <submittedName>
        <fullName evidence="2">Uncharacterized protein</fullName>
    </submittedName>
</protein>
<sequence>MSSQQDSAYAIVDSQIQAIRSLHLLLELELRTFLEEHSMPPARPEQWTKQLVSSLLSLNSDYLVQISQKVENQARKYRTSAAVVDFEAKLAAVHRFIEEKGGELPAAQVSRTLALVQPYKTSESIWANVAPAIDRLRSLSSQRNDILRRALIIDQHAALHWDGEIEPPPDEVHGFVETLKSLRLEIKGQVQSQNIALTKLHAETVAAGSRPDAVSDGCGEMVNLMDLADAVTQYASLTRFLDLLDEMKDQIDDAMKKMALKLATATATFESLSAAKLDV</sequence>
<reference evidence="2 3" key="1">
    <citation type="journal article" date="2015" name="Biotechnol. Biofuels">
        <title>Enhanced degradation of softwood versus hardwood by the white-rot fungus Pycnoporus coccineus.</title>
        <authorList>
            <person name="Couturier M."/>
            <person name="Navarro D."/>
            <person name="Chevret D."/>
            <person name="Henrissat B."/>
            <person name="Piumi F."/>
            <person name="Ruiz-Duenas F.J."/>
            <person name="Martinez A.T."/>
            <person name="Grigoriev I.V."/>
            <person name="Riley R."/>
            <person name="Lipzen A."/>
            <person name="Berrin J.G."/>
            <person name="Master E.R."/>
            <person name="Rosso M.N."/>
        </authorList>
    </citation>
    <scope>NUCLEOTIDE SEQUENCE [LARGE SCALE GENOMIC DNA]</scope>
    <source>
        <strain evidence="2 3">BRFM310</strain>
    </source>
</reference>